<evidence type="ECO:0000313" key="1">
    <source>
        <dbReference type="EMBL" id="KUJ58343.1"/>
    </source>
</evidence>
<accession>A0A101CLE0</accession>
<name>A0A101CLE0_9FLAO</name>
<gene>
    <name evidence="1" type="ORF">AR686_00625</name>
</gene>
<dbReference type="Proteomes" id="UP000054388">
    <property type="component" value="Unassembled WGS sequence"/>
</dbReference>
<proteinExistence type="predicted"/>
<evidence type="ECO:0000313" key="2">
    <source>
        <dbReference type="Proteomes" id="UP000054388"/>
    </source>
</evidence>
<sequence>MKISEIATDYLVVGVLEEYEDYYDYSHSEFTIINTTKHWREIQRKRIKALSHFENDDSFNFIDYLDKAIGFFSFSPEHYPQIKTLLEEKTAFFLDAEVGEIAMLISAPYSLERVGLQICKDGTAIANAYEKTCSKEFSTVRFPLKELLK</sequence>
<dbReference type="EMBL" id="LMAI01000001">
    <property type="protein sequence ID" value="KUJ58343.1"/>
    <property type="molecule type" value="Genomic_DNA"/>
</dbReference>
<reference evidence="1 2" key="1">
    <citation type="submission" date="2015-10" db="EMBL/GenBank/DDBJ databases">
        <title>Genome sequence of Chryseobacterium greenlandense.</title>
        <authorList>
            <person name="Newman J."/>
            <person name="Fischer K."/>
            <person name="Miller J."/>
        </authorList>
    </citation>
    <scope>NUCLEOTIDE SEQUENCE [LARGE SCALE GENOMIC DNA]</scope>
    <source>
        <strain evidence="1 2">UMB34</strain>
    </source>
</reference>
<dbReference type="AlphaFoldDB" id="A0A101CLE0"/>
<organism evidence="1 2">
    <name type="scientific">Chryseobacterium aquaticum subsp. greenlandense</name>
    <dbReference type="NCBI Taxonomy" id="345663"/>
    <lineage>
        <taxon>Bacteria</taxon>
        <taxon>Pseudomonadati</taxon>
        <taxon>Bacteroidota</taxon>
        <taxon>Flavobacteriia</taxon>
        <taxon>Flavobacteriales</taxon>
        <taxon>Weeksellaceae</taxon>
        <taxon>Chryseobacterium group</taxon>
        <taxon>Chryseobacterium</taxon>
    </lineage>
</organism>
<protein>
    <submittedName>
        <fullName evidence="1">Uncharacterized protein</fullName>
    </submittedName>
</protein>
<comment type="caution">
    <text evidence="1">The sequence shown here is derived from an EMBL/GenBank/DDBJ whole genome shotgun (WGS) entry which is preliminary data.</text>
</comment>
<dbReference type="RefSeq" id="WP_059135399.1">
    <property type="nucleotide sequence ID" value="NZ_LMAI01000001.1"/>
</dbReference>